<dbReference type="EMBL" id="VSZI01000001">
    <property type="protein sequence ID" value="TYR19638.1"/>
    <property type="molecule type" value="Genomic_DNA"/>
</dbReference>
<comment type="caution">
    <text evidence="3">The sequence shown here is derived from an EMBL/GenBank/DDBJ whole genome shotgun (WGS) entry which is preliminary data.</text>
</comment>
<reference evidence="3 4" key="1">
    <citation type="submission" date="2019-08" db="EMBL/GenBank/DDBJ databases">
        <title>Draft genome of C. urealyticum strain VH4248.</title>
        <authorList>
            <person name="Navas J."/>
        </authorList>
    </citation>
    <scope>NUCLEOTIDE SEQUENCE [LARGE SCALE GENOMIC DNA]</scope>
    <source>
        <strain evidence="3 4">VH4248</strain>
    </source>
</reference>
<feature type="compositionally biased region" description="Low complexity" evidence="1">
    <location>
        <begin position="36"/>
        <end position="61"/>
    </location>
</feature>
<proteinExistence type="predicted"/>
<dbReference type="InterPro" id="IPR043504">
    <property type="entry name" value="Peptidase_S1_PA_chymotrypsin"/>
</dbReference>
<evidence type="ECO:0000313" key="4">
    <source>
        <dbReference type="Proteomes" id="UP000324726"/>
    </source>
</evidence>
<accession>A0A5D4FUC1</accession>
<evidence type="ECO:0008006" key="5">
    <source>
        <dbReference type="Google" id="ProtNLM"/>
    </source>
</evidence>
<dbReference type="RefSeq" id="WP_148811387.1">
    <property type="nucleotide sequence ID" value="NZ_VSZI01000001.1"/>
</dbReference>
<dbReference type="AlphaFoldDB" id="A0A5D4FUC1"/>
<protein>
    <recommendedName>
        <fullName evidence="5">Peptidase S1 domain-containing protein</fullName>
    </recommendedName>
</protein>
<feature type="signal peptide" evidence="2">
    <location>
        <begin position="1"/>
        <end position="19"/>
    </location>
</feature>
<dbReference type="PROSITE" id="PS00134">
    <property type="entry name" value="TRYPSIN_HIS"/>
    <property type="match status" value="1"/>
</dbReference>
<evidence type="ECO:0000256" key="1">
    <source>
        <dbReference type="SAM" id="MobiDB-lite"/>
    </source>
</evidence>
<feature type="chain" id="PRO_5038378888" description="Peptidase S1 domain-containing protein" evidence="2">
    <location>
        <begin position="20"/>
        <end position="296"/>
    </location>
</feature>
<dbReference type="SUPFAM" id="SSF50494">
    <property type="entry name" value="Trypsin-like serine proteases"/>
    <property type="match status" value="1"/>
</dbReference>
<name>A0A5D4FUC1_9CORY</name>
<sequence length="296" mass="30873">MSLKNAVKRLAAAAATILAATGLTLGTGQPIAAAASSGSSGSSGSSLSSGSSGSSGSSLGSSLGSSEARLDGMSFNQSRIIRGGASFWVQRADGSVNPCTVTNVVRKGNVNYAVTAGHCISGHVTQIRHKGQVIADAADVRAGWHIVQGNKRPGGHFINDFGYFRLKPYVKVQYNVVHLDRVHPVHQPASAATRAIHRRAVSAPFGAPLRVHQGMIGRIACKEGNTTGLTCGPIVRVNEKTQDVSGLIPSRPGDSGSPLYLLGRDGKRHLIGQLAGGTHYAYKSYDGYVHNLARIK</sequence>
<dbReference type="GO" id="GO:0006508">
    <property type="term" value="P:proteolysis"/>
    <property type="evidence" value="ECO:0007669"/>
    <property type="project" value="InterPro"/>
</dbReference>
<organism evidence="3 4">
    <name type="scientific">Corynebacterium urealyticum</name>
    <dbReference type="NCBI Taxonomy" id="43771"/>
    <lineage>
        <taxon>Bacteria</taxon>
        <taxon>Bacillati</taxon>
        <taxon>Actinomycetota</taxon>
        <taxon>Actinomycetes</taxon>
        <taxon>Mycobacteriales</taxon>
        <taxon>Corynebacteriaceae</taxon>
        <taxon>Corynebacterium</taxon>
    </lineage>
</organism>
<dbReference type="GO" id="GO:0004252">
    <property type="term" value="F:serine-type endopeptidase activity"/>
    <property type="evidence" value="ECO:0007669"/>
    <property type="project" value="InterPro"/>
</dbReference>
<keyword evidence="2" id="KW-0732">Signal</keyword>
<dbReference type="InterPro" id="IPR018114">
    <property type="entry name" value="TRYPSIN_HIS"/>
</dbReference>
<evidence type="ECO:0000256" key="2">
    <source>
        <dbReference type="SAM" id="SignalP"/>
    </source>
</evidence>
<dbReference type="Proteomes" id="UP000324726">
    <property type="component" value="Unassembled WGS sequence"/>
</dbReference>
<dbReference type="Gene3D" id="2.40.10.10">
    <property type="entry name" value="Trypsin-like serine proteases"/>
    <property type="match status" value="2"/>
</dbReference>
<gene>
    <name evidence="3" type="ORF">FYJ87_01070</name>
</gene>
<feature type="region of interest" description="Disordered" evidence="1">
    <location>
        <begin position="34"/>
        <end position="61"/>
    </location>
</feature>
<dbReference type="InterPro" id="IPR009003">
    <property type="entry name" value="Peptidase_S1_PA"/>
</dbReference>
<evidence type="ECO:0000313" key="3">
    <source>
        <dbReference type="EMBL" id="TYR19638.1"/>
    </source>
</evidence>